<dbReference type="GeneTree" id="ENSGT00390000018436"/>
<dbReference type="PROSITE" id="PS51162">
    <property type="entry name" value="THYROGLOBULIN_1_2"/>
    <property type="match status" value="2"/>
</dbReference>
<feature type="region of interest" description="Disordered" evidence="7">
    <location>
        <begin position="83"/>
        <end position="132"/>
    </location>
</feature>
<feature type="compositionally biased region" description="Basic and acidic residues" evidence="7">
    <location>
        <begin position="99"/>
        <end position="110"/>
    </location>
</feature>
<dbReference type="InterPro" id="IPR051950">
    <property type="entry name" value="Dev_reg/Prot_inhib"/>
</dbReference>
<dbReference type="Ensembl" id="ENSFHET00000020852.1">
    <property type="protein sequence ID" value="ENSFHEP00000013326.1"/>
    <property type="gene ID" value="ENSFHEG00000014839.1"/>
</dbReference>
<dbReference type="GO" id="GO:0005615">
    <property type="term" value="C:extracellular space"/>
    <property type="evidence" value="ECO:0007669"/>
    <property type="project" value="TreeGrafter"/>
</dbReference>
<feature type="domain" description="Thyroglobulin type-1" evidence="8">
    <location>
        <begin position="108"/>
        <end position="177"/>
    </location>
</feature>
<dbReference type="STRING" id="8078.ENSFHEP00000013326"/>
<dbReference type="GO" id="GO:0005604">
    <property type="term" value="C:basement membrane"/>
    <property type="evidence" value="ECO:0007669"/>
    <property type="project" value="TreeGrafter"/>
</dbReference>
<evidence type="ECO:0000313" key="10">
    <source>
        <dbReference type="Proteomes" id="UP000265000"/>
    </source>
</evidence>
<dbReference type="Pfam" id="PF00086">
    <property type="entry name" value="Thyroglobulin_1"/>
    <property type="match status" value="2"/>
</dbReference>
<keyword evidence="3" id="KW-0677">Repeat</keyword>
<keyword evidence="4 6" id="KW-1015">Disulfide bond</keyword>
<evidence type="ECO:0000256" key="4">
    <source>
        <dbReference type="ARBA" id="ARBA00023157"/>
    </source>
</evidence>
<evidence type="ECO:0000256" key="7">
    <source>
        <dbReference type="SAM" id="MobiDB-lite"/>
    </source>
</evidence>
<dbReference type="GO" id="GO:0007160">
    <property type="term" value="P:cell-matrix adhesion"/>
    <property type="evidence" value="ECO:0007669"/>
    <property type="project" value="TreeGrafter"/>
</dbReference>
<dbReference type="SUPFAM" id="SSF57610">
    <property type="entry name" value="Thyroglobulin type-1 domain"/>
    <property type="match status" value="2"/>
</dbReference>
<dbReference type="PROSITE" id="PS00484">
    <property type="entry name" value="THYROGLOBULIN_1_1"/>
    <property type="match status" value="2"/>
</dbReference>
<dbReference type="PANTHER" id="PTHR12352">
    <property type="entry name" value="SECRETED MODULAR CALCIUM-BINDING PROTEIN"/>
    <property type="match status" value="1"/>
</dbReference>
<dbReference type="SMART" id="SM00211">
    <property type="entry name" value="TY"/>
    <property type="match status" value="2"/>
</dbReference>
<accession>A0A3Q2PJE9</accession>
<evidence type="ECO:0000259" key="8">
    <source>
        <dbReference type="PROSITE" id="PS51162"/>
    </source>
</evidence>
<comment type="caution">
    <text evidence="6">Lacks conserved residue(s) required for the propagation of feature annotation.</text>
</comment>
<comment type="subcellular location">
    <subcellularLocation>
        <location evidence="1">Secreted</location>
    </subcellularLocation>
</comment>
<dbReference type="Gene3D" id="4.10.800.10">
    <property type="entry name" value="Thyroglobulin type-1"/>
    <property type="match status" value="2"/>
</dbReference>
<feature type="disulfide bond" evidence="6">
    <location>
        <begin position="69"/>
        <end position="76"/>
    </location>
</feature>
<keyword evidence="10" id="KW-1185">Reference proteome</keyword>
<dbReference type="InterPro" id="IPR000716">
    <property type="entry name" value="Thyroglobulin_1"/>
</dbReference>
<organism evidence="9 10">
    <name type="scientific">Fundulus heteroclitus</name>
    <name type="common">Killifish</name>
    <name type="synonym">Mummichog</name>
    <dbReference type="NCBI Taxonomy" id="8078"/>
    <lineage>
        <taxon>Eukaryota</taxon>
        <taxon>Metazoa</taxon>
        <taxon>Chordata</taxon>
        <taxon>Craniata</taxon>
        <taxon>Vertebrata</taxon>
        <taxon>Euteleostomi</taxon>
        <taxon>Actinopterygii</taxon>
        <taxon>Neopterygii</taxon>
        <taxon>Teleostei</taxon>
        <taxon>Neoteleostei</taxon>
        <taxon>Acanthomorphata</taxon>
        <taxon>Ovalentaria</taxon>
        <taxon>Atherinomorphae</taxon>
        <taxon>Cyprinodontiformes</taxon>
        <taxon>Fundulidae</taxon>
        <taxon>Fundulus</taxon>
    </lineage>
</organism>
<dbReference type="AlphaFoldDB" id="A0A3Q2PJE9"/>
<sequence length="193" mass="21169">GSVLTHFPMNANSYKNVAFCDSLPQMKRARTRCEHHRDSVQTTGPDGLPLVGAYVPQCDENGQYIPQQCHSSTGHCWCVDSRGQERAGTRSPPGTPRVDCSRAGERPKTHCEHHRHSVQTSSDGNPPPGAYVPQCDGNGQYLPQQCHGSTGHCWCVDNRGEERAGTRSPPGAPRVDCSRAGKICVLFMFNFFC</sequence>
<evidence type="ECO:0000256" key="1">
    <source>
        <dbReference type="ARBA" id="ARBA00004613"/>
    </source>
</evidence>
<reference evidence="9" key="2">
    <citation type="submission" date="2025-09" db="UniProtKB">
        <authorList>
            <consortium name="Ensembl"/>
        </authorList>
    </citation>
    <scope>IDENTIFICATION</scope>
</reference>
<dbReference type="InterPro" id="IPR036857">
    <property type="entry name" value="Thyroglobulin_1_sf"/>
</dbReference>
<keyword evidence="5" id="KW-0325">Glycoprotein</keyword>
<evidence type="ECO:0000313" key="9">
    <source>
        <dbReference type="Ensembl" id="ENSFHEP00000013326.1"/>
    </source>
</evidence>
<dbReference type="Proteomes" id="UP000265000">
    <property type="component" value="Unplaced"/>
</dbReference>
<dbReference type="CDD" id="cd00191">
    <property type="entry name" value="TY"/>
    <property type="match status" value="2"/>
</dbReference>
<dbReference type="FunFam" id="4.10.800.10:FF:000001">
    <property type="entry name" value="Testican-3 isoform 2"/>
    <property type="match status" value="2"/>
</dbReference>
<protein>
    <recommendedName>
        <fullName evidence="8">Thyroglobulin type-1 domain-containing protein</fullName>
    </recommendedName>
</protein>
<proteinExistence type="predicted"/>
<feature type="disulfide bond" evidence="6">
    <location>
        <begin position="146"/>
        <end position="153"/>
    </location>
</feature>
<evidence type="ECO:0000256" key="5">
    <source>
        <dbReference type="ARBA" id="ARBA00023180"/>
    </source>
</evidence>
<name>A0A3Q2PJE9_FUNHE</name>
<reference evidence="9" key="1">
    <citation type="submission" date="2025-08" db="UniProtKB">
        <authorList>
            <consortium name="Ensembl"/>
        </authorList>
    </citation>
    <scope>IDENTIFICATION</scope>
</reference>
<dbReference type="PANTHER" id="PTHR12352:SF3">
    <property type="entry name" value="NIDOGEN-2"/>
    <property type="match status" value="1"/>
</dbReference>
<evidence type="ECO:0000256" key="2">
    <source>
        <dbReference type="ARBA" id="ARBA00022525"/>
    </source>
</evidence>
<evidence type="ECO:0000256" key="6">
    <source>
        <dbReference type="PROSITE-ProRule" id="PRU00500"/>
    </source>
</evidence>
<feature type="domain" description="Thyroglobulin type-1" evidence="8">
    <location>
        <begin position="30"/>
        <end position="100"/>
    </location>
</feature>
<evidence type="ECO:0000256" key="3">
    <source>
        <dbReference type="ARBA" id="ARBA00022737"/>
    </source>
</evidence>
<keyword evidence="2" id="KW-0964">Secreted</keyword>